<feature type="compositionally biased region" description="Polar residues" evidence="2">
    <location>
        <begin position="371"/>
        <end position="382"/>
    </location>
</feature>
<comment type="similarity">
    <text evidence="1">Belongs to the SIP5 family.</text>
</comment>
<dbReference type="EMBL" id="CU928180">
    <property type="protein sequence ID" value="CAR30669.1"/>
    <property type="molecule type" value="Genomic_DNA"/>
</dbReference>
<feature type="compositionally biased region" description="Low complexity" evidence="2">
    <location>
        <begin position="44"/>
        <end position="53"/>
    </location>
</feature>
<evidence type="ECO:0000313" key="3">
    <source>
        <dbReference type="EMBL" id="CAR30669.1"/>
    </source>
</evidence>
<feature type="compositionally biased region" description="Polar residues" evidence="2">
    <location>
        <begin position="424"/>
        <end position="449"/>
    </location>
</feature>
<gene>
    <name evidence="3" type="ordered locus">KLTH0H15576g</name>
</gene>
<dbReference type="InParanoid" id="C5E3Q8"/>
<protein>
    <submittedName>
        <fullName evidence="3">KLTH0H15576p</fullName>
    </submittedName>
</protein>
<feature type="region of interest" description="Disordered" evidence="2">
    <location>
        <begin position="418"/>
        <end position="449"/>
    </location>
</feature>
<evidence type="ECO:0000256" key="2">
    <source>
        <dbReference type="SAM" id="MobiDB-lite"/>
    </source>
</evidence>
<feature type="compositionally biased region" description="Polar residues" evidence="2">
    <location>
        <begin position="18"/>
        <end position="43"/>
    </location>
</feature>
<feature type="region of interest" description="Disordered" evidence="2">
    <location>
        <begin position="291"/>
        <end position="316"/>
    </location>
</feature>
<dbReference type="OrthoDB" id="21471at2759"/>
<dbReference type="KEGG" id="lth:KLTH0H15576g"/>
<accession>C5E3Q8</accession>
<dbReference type="HOGENOM" id="CLU_009068_2_0_1"/>
<dbReference type="CDD" id="cd24139">
    <property type="entry name" value="SIP5-like"/>
    <property type="match status" value="1"/>
</dbReference>
<keyword evidence="4" id="KW-1185">Reference proteome</keyword>
<dbReference type="InterPro" id="IPR039301">
    <property type="entry name" value="Sip5/DA2"/>
</dbReference>
<name>C5E3Q8_LACTC</name>
<dbReference type="Proteomes" id="UP000002036">
    <property type="component" value="Chromosome H"/>
</dbReference>
<evidence type="ECO:0000256" key="1">
    <source>
        <dbReference type="ARBA" id="ARBA00010402"/>
    </source>
</evidence>
<feature type="compositionally biased region" description="Acidic residues" evidence="2">
    <location>
        <begin position="294"/>
        <end position="306"/>
    </location>
</feature>
<feature type="region of interest" description="Disordered" evidence="2">
    <location>
        <begin position="1"/>
        <end position="82"/>
    </location>
</feature>
<feature type="region of interest" description="Disordered" evidence="2">
    <location>
        <begin position="349"/>
        <end position="382"/>
    </location>
</feature>
<dbReference type="AlphaFoldDB" id="C5E3Q8"/>
<organism evidence="3 4">
    <name type="scientific">Lachancea thermotolerans (strain ATCC 56472 / CBS 6340 / NRRL Y-8284)</name>
    <name type="common">Yeast</name>
    <name type="synonym">Kluyveromyces thermotolerans</name>
    <dbReference type="NCBI Taxonomy" id="559295"/>
    <lineage>
        <taxon>Eukaryota</taxon>
        <taxon>Fungi</taxon>
        <taxon>Dikarya</taxon>
        <taxon>Ascomycota</taxon>
        <taxon>Saccharomycotina</taxon>
        <taxon>Saccharomycetes</taxon>
        <taxon>Saccharomycetales</taxon>
        <taxon>Saccharomycetaceae</taxon>
        <taxon>Lachancea</taxon>
    </lineage>
</organism>
<evidence type="ECO:0000313" key="4">
    <source>
        <dbReference type="Proteomes" id="UP000002036"/>
    </source>
</evidence>
<dbReference type="GeneID" id="8294897"/>
<proteinExistence type="inferred from homology"/>
<dbReference type="OMA" id="ISEPANC"/>
<sequence length="486" mass="54714">MGNVPGKLENEGVARPNRSMSASAAQTPSGRNGTTTAGARSQRTSSLVGTLLSSRRRSSSSEVNGNGNPYKRKSTKDKEKMEERHVKQLIVKYNETVDGGFLAPFGSCGTDKLDYDAKVVKNLIMERRLAPFYTPLQDFDDSWSREEVIKIIEALPLHAPFNENLETFEDVPIGDLSQNDIDHLIDKTLSRREQRRMRSKIFKARLYKKRIIWQERENERFFESKIEGKQSKLQSNPNLPSDDLKYAMYSSGAECPICFLYYPQPINMSRCCLQPICSECFVQIKRAEPHFPHDEEDPSNPQDEEKDPNMLTSEPTNCPYCATPDFGITYEAPADRKVGLQGLAPSSYVYHKKDSPEQDSVPRTPDRRGSLASTDQRVVTSDSLRPDWQVKLNKERMRLARRSANATAIHVSNQLVTPGHQASAGVTSTSAPRSNSNDNAVEFQHSSPTPLWPANATAAEIENHMIEQAIKLSLAEHERENSPKKR</sequence>
<dbReference type="STRING" id="559295.C5E3Q8"/>
<dbReference type="PANTHER" id="PTHR31315:SF1">
    <property type="entry name" value="PROTEIN SIP5"/>
    <property type="match status" value="1"/>
</dbReference>
<reference evidence="3 4" key="1">
    <citation type="journal article" date="2009" name="Genome Res.">
        <title>Comparative genomics of protoploid Saccharomycetaceae.</title>
        <authorList>
            <consortium name="The Genolevures Consortium"/>
            <person name="Souciet J.-L."/>
            <person name="Dujon B."/>
            <person name="Gaillardin C."/>
            <person name="Johnston M."/>
            <person name="Baret P.V."/>
            <person name="Cliften P."/>
            <person name="Sherman D.J."/>
            <person name="Weissenbach J."/>
            <person name="Westhof E."/>
            <person name="Wincker P."/>
            <person name="Jubin C."/>
            <person name="Poulain J."/>
            <person name="Barbe V."/>
            <person name="Segurens B."/>
            <person name="Artiguenave F."/>
            <person name="Anthouard V."/>
            <person name="Vacherie B."/>
            <person name="Val M.-E."/>
            <person name="Fulton R.S."/>
            <person name="Minx P."/>
            <person name="Wilson R."/>
            <person name="Durrens P."/>
            <person name="Jean G."/>
            <person name="Marck C."/>
            <person name="Martin T."/>
            <person name="Nikolski M."/>
            <person name="Rolland T."/>
            <person name="Seret M.-L."/>
            <person name="Casaregola S."/>
            <person name="Despons L."/>
            <person name="Fairhead C."/>
            <person name="Fischer G."/>
            <person name="Lafontaine I."/>
            <person name="Leh V."/>
            <person name="Lemaire M."/>
            <person name="de Montigny J."/>
            <person name="Neuveglise C."/>
            <person name="Thierry A."/>
            <person name="Blanc-Lenfle I."/>
            <person name="Bleykasten C."/>
            <person name="Diffels J."/>
            <person name="Fritsch E."/>
            <person name="Frangeul L."/>
            <person name="Goeffon A."/>
            <person name="Jauniaux N."/>
            <person name="Kachouri-Lafond R."/>
            <person name="Payen C."/>
            <person name="Potier S."/>
            <person name="Pribylova L."/>
            <person name="Ozanne C."/>
            <person name="Richard G.-F."/>
            <person name="Sacerdot C."/>
            <person name="Straub M.-L."/>
            <person name="Talla E."/>
        </authorList>
    </citation>
    <scope>NUCLEOTIDE SEQUENCE [LARGE SCALE GENOMIC DNA]</scope>
    <source>
        <strain evidence="4">ATCC 56472 / CBS 6340 / NRRL Y-8284</strain>
    </source>
</reference>
<dbReference type="PANTHER" id="PTHR31315">
    <property type="entry name" value="PROTEIN SIP5"/>
    <property type="match status" value="1"/>
</dbReference>
<dbReference type="GO" id="GO:0005737">
    <property type="term" value="C:cytoplasm"/>
    <property type="evidence" value="ECO:0007669"/>
    <property type="project" value="TreeGrafter"/>
</dbReference>
<dbReference type="RefSeq" id="XP_002556531.1">
    <property type="nucleotide sequence ID" value="XM_002556485.1"/>
</dbReference>
<dbReference type="FunCoup" id="C5E3Q8">
    <property type="interactions" value="66"/>
</dbReference>
<dbReference type="eggNOG" id="KOG2789">
    <property type="taxonomic scope" value="Eukaryota"/>
</dbReference>